<dbReference type="InterPro" id="IPR036767">
    <property type="entry name" value="ApaG_sf"/>
</dbReference>
<dbReference type="RefSeq" id="WP_099033423.1">
    <property type="nucleotide sequence ID" value="NZ_BMGJ01000001.1"/>
</dbReference>
<evidence type="ECO:0000313" key="4">
    <source>
        <dbReference type="EMBL" id="GGD48791.1"/>
    </source>
</evidence>
<organism evidence="4 5">
    <name type="scientific">Lacimicrobium alkaliphilum</name>
    <dbReference type="NCBI Taxonomy" id="1526571"/>
    <lineage>
        <taxon>Bacteria</taxon>
        <taxon>Pseudomonadati</taxon>
        <taxon>Pseudomonadota</taxon>
        <taxon>Gammaproteobacteria</taxon>
        <taxon>Alteromonadales</taxon>
        <taxon>Alteromonadaceae</taxon>
        <taxon>Lacimicrobium</taxon>
    </lineage>
</organism>
<proteinExistence type="inferred from homology"/>
<evidence type="ECO:0000256" key="2">
    <source>
        <dbReference type="HAMAP-Rule" id="MF_00791"/>
    </source>
</evidence>
<dbReference type="HAMAP" id="MF_00791">
    <property type="entry name" value="ApaG"/>
    <property type="match status" value="1"/>
</dbReference>
<dbReference type="InterPro" id="IPR023065">
    <property type="entry name" value="Uncharacterised_ApaG"/>
</dbReference>
<dbReference type="SUPFAM" id="SSF110069">
    <property type="entry name" value="ApaG-like"/>
    <property type="match status" value="1"/>
</dbReference>
<dbReference type="EMBL" id="BMGJ01000001">
    <property type="protein sequence ID" value="GGD48791.1"/>
    <property type="molecule type" value="Genomic_DNA"/>
</dbReference>
<dbReference type="Pfam" id="PF04379">
    <property type="entry name" value="DUF525"/>
    <property type="match status" value="1"/>
</dbReference>
<evidence type="ECO:0000313" key="5">
    <source>
        <dbReference type="Proteomes" id="UP000614272"/>
    </source>
</evidence>
<accession>A0ABQ1QYN5</accession>
<dbReference type="InterPro" id="IPR050718">
    <property type="entry name" value="ApaG-like"/>
</dbReference>
<evidence type="ECO:0000259" key="3">
    <source>
        <dbReference type="PROSITE" id="PS51087"/>
    </source>
</evidence>
<gene>
    <name evidence="2 4" type="primary">apaG</name>
    <name evidence="4" type="ORF">GCM10011357_00920</name>
</gene>
<dbReference type="Gene3D" id="2.60.40.1470">
    <property type="entry name" value="ApaG domain"/>
    <property type="match status" value="1"/>
</dbReference>
<name>A0ABQ1QYN5_9ALTE</name>
<dbReference type="PANTHER" id="PTHR47191:SF2">
    <property type="entry name" value="OS05G0170800 PROTEIN"/>
    <property type="match status" value="1"/>
</dbReference>
<dbReference type="NCBIfam" id="NF003967">
    <property type="entry name" value="PRK05461.1"/>
    <property type="match status" value="1"/>
</dbReference>
<reference evidence="5" key="1">
    <citation type="journal article" date="2019" name="Int. J. Syst. Evol. Microbiol.">
        <title>The Global Catalogue of Microorganisms (GCM) 10K type strain sequencing project: providing services to taxonomists for standard genome sequencing and annotation.</title>
        <authorList>
            <consortium name="The Broad Institute Genomics Platform"/>
            <consortium name="The Broad Institute Genome Sequencing Center for Infectious Disease"/>
            <person name="Wu L."/>
            <person name="Ma J."/>
        </authorList>
    </citation>
    <scope>NUCLEOTIDE SEQUENCE [LARGE SCALE GENOMIC DNA]</scope>
    <source>
        <strain evidence="5">CGMCC 1.12923</strain>
    </source>
</reference>
<dbReference type="Proteomes" id="UP000614272">
    <property type="component" value="Unassembled WGS sequence"/>
</dbReference>
<feature type="domain" description="ApaG" evidence="3">
    <location>
        <begin position="1"/>
        <end position="123"/>
    </location>
</feature>
<dbReference type="PANTHER" id="PTHR47191">
    <property type="entry name" value="OS05G0170800 PROTEIN"/>
    <property type="match status" value="1"/>
</dbReference>
<dbReference type="InterPro" id="IPR007474">
    <property type="entry name" value="ApaG_domain"/>
</dbReference>
<dbReference type="PROSITE" id="PS51087">
    <property type="entry name" value="APAG"/>
    <property type="match status" value="1"/>
</dbReference>
<evidence type="ECO:0000256" key="1">
    <source>
        <dbReference type="ARBA" id="ARBA00017693"/>
    </source>
</evidence>
<comment type="caution">
    <text evidence="4">The sequence shown here is derived from an EMBL/GenBank/DDBJ whole genome shotgun (WGS) entry which is preliminary data.</text>
</comment>
<keyword evidence="5" id="KW-1185">Reference proteome</keyword>
<protein>
    <recommendedName>
        <fullName evidence="1 2">Protein ApaG</fullName>
    </recommendedName>
</protein>
<sequence length="123" mass="13651">MSEAIRIQVTCQYLAESSHPAQQKYAFAYHVRIENTGHEAVQLMNRYWLITDADGKKTEVRGAGVVGKQPVIPPDECYEYSSGALLDTPVGSMQGYYEMKKADGSTFQAPIPVFSLVVPHLIN</sequence>